<dbReference type="InterPro" id="IPR011055">
    <property type="entry name" value="Dup_hybrid_motif"/>
</dbReference>
<dbReference type="EMBL" id="JAVREY010000007">
    <property type="protein sequence ID" value="MDT0463222.1"/>
    <property type="molecule type" value="Genomic_DNA"/>
</dbReference>
<feature type="domain" description="M23ase beta-sheet core" evidence="2">
    <location>
        <begin position="245"/>
        <end position="332"/>
    </location>
</feature>
<protein>
    <submittedName>
        <fullName evidence="3">Peptidoglycan DD-metalloendopeptidase family protein</fullName>
    </submittedName>
</protein>
<accession>A0ABU2TQI8</accession>
<dbReference type="RefSeq" id="WP_311693886.1">
    <property type="nucleotide sequence ID" value="NZ_JAVREY010000007.1"/>
</dbReference>
<organism evidence="3 4">
    <name type="scientific">Streptomyces gibsoniae</name>
    <dbReference type="NCBI Taxonomy" id="3075529"/>
    <lineage>
        <taxon>Bacteria</taxon>
        <taxon>Bacillati</taxon>
        <taxon>Actinomycetota</taxon>
        <taxon>Actinomycetes</taxon>
        <taxon>Kitasatosporales</taxon>
        <taxon>Streptomycetaceae</taxon>
        <taxon>Streptomyces</taxon>
    </lineage>
</organism>
<evidence type="ECO:0000259" key="2">
    <source>
        <dbReference type="Pfam" id="PF01551"/>
    </source>
</evidence>
<gene>
    <name evidence="3" type="ORF">RM764_09355</name>
</gene>
<reference evidence="4" key="1">
    <citation type="submission" date="2023-07" db="EMBL/GenBank/DDBJ databases">
        <title>30 novel species of actinomycetes from the DSMZ collection.</title>
        <authorList>
            <person name="Nouioui I."/>
        </authorList>
    </citation>
    <scope>NUCLEOTIDE SEQUENCE [LARGE SCALE GENOMIC DNA]</scope>
    <source>
        <strain evidence="4">DSM 41699</strain>
    </source>
</reference>
<dbReference type="PANTHER" id="PTHR21666:SF270">
    <property type="entry name" value="MUREIN HYDROLASE ACTIVATOR ENVC"/>
    <property type="match status" value="1"/>
</dbReference>
<dbReference type="InterPro" id="IPR016047">
    <property type="entry name" value="M23ase_b-sheet_dom"/>
</dbReference>
<evidence type="ECO:0000256" key="1">
    <source>
        <dbReference type="SAM" id="SignalP"/>
    </source>
</evidence>
<evidence type="ECO:0000313" key="4">
    <source>
        <dbReference type="Proteomes" id="UP001183809"/>
    </source>
</evidence>
<keyword evidence="4" id="KW-1185">Reference proteome</keyword>
<dbReference type="SUPFAM" id="SSF51261">
    <property type="entry name" value="Duplicated hybrid motif"/>
    <property type="match status" value="1"/>
</dbReference>
<sequence>MPSFLLSSTFVPLLLGAVAVNPAWSATSGGGNGAASDGADTGLSGRVARLYADSAAVTRQYDTGRQEAAKQRAIAGRDEKLLTHEHGLIAALHQDLGRVARAQYRQGGGLPYSAQTLLPDSAKELIASQGTLARLDLAVANAVIRSRLTEAGLAAEGAQASARWRALQKRNGELVARKQALEAKLEQARWALQSQANVSAASGACRSAVRLDLPGRKTEHPWVAPVEAYRLSAGFGSGGDHWSHGHTGQDFAVPIGTPVRAVGSGQVVRVKCGGAFGMEVVIRHPGGYCTQYAHLAAVTVDPGDRVRTGQLIAQSGTTGNSTGPHLHFEVRSTPEWGSGIDPVPWLAAHGVRLVRPSATR</sequence>
<comment type="caution">
    <text evidence="3">The sequence shown here is derived from an EMBL/GenBank/DDBJ whole genome shotgun (WGS) entry which is preliminary data.</text>
</comment>
<dbReference type="Gene3D" id="2.70.70.10">
    <property type="entry name" value="Glucose Permease (Domain IIA)"/>
    <property type="match status" value="1"/>
</dbReference>
<dbReference type="PANTHER" id="PTHR21666">
    <property type="entry name" value="PEPTIDASE-RELATED"/>
    <property type="match status" value="1"/>
</dbReference>
<evidence type="ECO:0000313" key="3">
    <source>
        <dbReference type="EMBL" id="MDT0463222.1"/>
    </source>
</evidence>
<dbReference type="InterPro" id="IPR050570">
    <property type="entry name" value="Cell_wall_metabolism_enzyme"/>
</dbReference>
<dbReference type="Proteomes" id="UP001183809">
    <property type="component" value="Unassembled WGS sequence"/>
</dbReference>
<feature type="signal peptide" evidence="1">
    <location>
        <begin position="1"/>
        <end position="25"/>
    </location>
</feature>
<name>A0ABU2TQI8_9ACTN</name>
<keyword evidence="1" id="KW-0732">Signal</keyword>
<dbReference type="CDD" id="cd12797">
    <property type="entry name" value="M23_peptidase"/>
    <property type="match status" value="1"/>
</dbReference>
<proteinExistence type="predicted"/>
<feature type="chain" id="PRO_5045135381" evidence="1">
    <location>
        <begin position="26"/>
        <end position="360"/>
    </location>
</feature>
<dbReference type="Pfam" id="PF01551">
    <property type="entry name" value="Peptidase_M23"/>
    <property type="match status" value="1"/>
</dbReference>